<reference evidence="3" key="1">
    <citation type="journal article" date="2019" name="Int. J. Syst. Evol. Microbiol.">
        <title>The Global Catalogue of Microorganisms (GCM) 10K type strain sequencing project: providing services to taxonomists for standard genome sequencing and annotation.</title>
        <authorList>
            <consortium name="The Broad Institute Genomics Platform"/>
            <consortium name="The Broad Institute Genome Sequencing Center for Infectious Disease"/>
            <person name="Wu L."/>
            <person name="Ma J."/>
        </authorList>
    </citation>
    <scope>NUCLEOTIDE SEQUENCE [LARGE SCALE GENOMIC DNA]</scope>
    <source>
        <strain evidence="3">CGMCC 1.6774</strain>
    </source>
</reference>
<dbReference type="Proteomes" id="UP001597314">
    <property type="component" value="Unassembled WGS sequence"/>
</dbReference>
<dbReference type="InterPro" id="IPR036280">
    <property type="entry name" value="Multihaem_cyt_sf"/>
</dbReference>
<name>A0ABW5AGC3_9BRAD</name>
<comment type="caution">
    <text evidence="2">The sequence shown here is derived from an EMBL/GenBank/DDBJ whole genome shotgun (WGS) entry which is preliminary data.</text>
</comment>
<protein>
    <recommendedName>
        <fullName evidence="4">Cytochrome c7-like domain-containing protein</fullName>
    </recommendedName>
</protein>
<organism evidence="2 3">
    <name type="scientific">Rhodoplanes azumiensis</name>
    <dbReference type="NCBI Taxonomy" id="1897628"/>
    <lineage>
        <taxon>Bacteria</taxon>
        <taxon>Pseudomonadati</taxon>
        <taxon>Pseudomonadota</taxon>
        <taxon>Alphaproteobacteria</taxon>
        <taxon>Hyphomicrobiales</taxon>
        <taxon>Nitrobacteraceae</taxon>
        <taxon>Rhodoplanes</taxon>
    </lineage>
</organism>
<evidence type="ECO:0000313" key="2">
    <source>
        <dbReference type="EMBL" id="MFD2181711.1"/>
    </source>
</evidence>
<feature type="signal peptide" evidence="1">
    <location>
        <begin position="1"/>
        <end position="20"/>
    </location>
</feature>
<evidence type="ECO:0000313" key="3">
    <source>
        <dbReference type="Proteomes" id="UP001597314"/>
    </source>
</evidence>
<gene>
    <name evidence="2" type="ORF">ACFSOX_06065</name>
</gene>
<accession>A0ABW5AGC3</accession>
<keyword evidence="1" id="KW-0732">Signal</keyword>
<evidence type="ECO:0000256" key="1">
    <source>
        <dbReference type="SAM" id="SignalP"/>
    </source>
</evidence>
<dbReference type="SUPFAM" id="SSF48695">
    <property type="entry name" value="Multiheme cytochromes"/>
    <property type="match status" value="1"/>
</dbReference>
<feature type="chain" id="PRO_5047227101" description="Cytochrome c7-like domain-containing protein" evidence="1">
    <location>
        <begin position="21"/>
        <end position="137"/>
    </location>
</feature>
<dbReference type="EMBL" id="JBHUIW010000004">
    <property type="protein sequence ID" value="MFD2181711.1"/>
    <property type="molecule type" value="Genomic_DNA"/>
</dbReference>
<sequence length="137" mass="14643">MKPLFALLLAAALSVVPALAQQPAAVTKDPVTKDAASTEKPVGAGILSDLIREGDVSPGDKYSLEVGSRFHRIHTRFMAIQCVTCHSGVKFPDNIQYLRKEEFPLAAYPGAVDRGTCMGCHRGEGALATPFYGIAKK</sequence>
<evidence type="ECO:0008006" key="4">
    <source>
        <dbReference type="Google" id="ProtNLM"/>
    </source>
</evidence>
<dbReference type="RefSeq" id="WP_378476893.1">
    <property type="nucleotide sequence ID" value="NZ_JBHUIW010000004.1"/>
</dbReference>
<proteinExistence type="predicted"/>
<keyword evidence="3" id="KW-1185">Reference proteome</keyword>